<name>A0ABP6MJM7_9ACTN</name>
<comment type="caution">
    <text evidence="2">The sequence shown here is derived from an EMBL/GenBank/DDBJ whole genome shotgun (WGS) entry which is preliminary data.</text>
</comment>
<feature type="chain" id="PRO_5047319554" description="Peptidase inhibitor family I36" evidence="1">
    <location>
        <begin position="22"/>
        <end position="130"/>
    </location>
</feature>
<protein>
    <recommendedName>
        <fullName evidence="4">Peptidase inhibitor family I36</fullName>
    </recommendedName>
</protein>
<feature type="signal peptide" evidence="1">
    <location>
        <begin position="1"/>
        <end position="21"/>
    </location>
</feature>
<evidence type="ECO:0000256" key="1">
    <source>
        <dbReference type="SAM" id="SignalP"/>
    </source>
</evidence>
<dbReference type="Pfam" id="PF03995">
    <property type="entry name" value="Inhibitor_I36"/>
    <property type="match status" value="1"/>
</dbReference>
<organism evidence="2 3">
    <name type="scientific">Streptomyces rectiviolaceus</name>
    <dbReference type="NCBI Taxonomy" id="332591"/>
    <lineage>
        <taxon>Bacteria</taxon>
        <taxon>Bacillati</taxon>
        <taxon>Actinomycetota</taxon>
        <taxon>Actinomycetes</taxon>
        <taxon>Kitasatosporales</taxon>
        <taxon>Streptomycetaceae</taxon>
        <taxon>Streptomyces</taxon>
    </lineage>
</organism>
<accession>A0ABP6MJM7</accession>
<evidence type="ECO:0008006" key="4">
    <source>
        <dbReference type="Google" id="ProtNLM"/>
    </source>
</evidence>
<keyword evidence="1" id="KW-0732">Signal</keyword>
<sequence length="130" mass="14294">MIRKTLMLAAAGLMTVSTVSAASALGGPELTGKASCPPKYVCVWDNNSFSGKPKWKSEGDLNKDMLSDNGVSIFNNGRAYPGKDHIRYYYRMWSGEYARGCLHYPGDSPTTVVTWDKPVTLEYAKWGGEC</sequence>
<evidence type="ECO:0000313" key="2">
    <source>
        <dbReference type="EMBL" id="GAA3113802.1"/>
    </source>
</evidence>
<dbReference type="EMBL" id="BAAAUG010000069">
    <property type="protein sequence ID" value="GAA3113802.1"/>
    <property type="molecule type" value="Genomic_DNA"/>
</dbReference>
<reference evidence="3" key="1">
    <citation type="journal article" date="2019" name="Int. J. Syst. Evol. Microbiol.">
        <title>The Global Catalogue of Microorganisms (GCM) 10K type strain sequencing project: providing services to taxonomists for standard genome sequencing and annotation.</title>
        <authorList>
            <consortium name="The Broad Institute Genomics Platform"/>
            <consortium name="The Broad Institute Genome Sequencing Center for Infectious Disease"/>
            <person name="Wu L."/>
            <person name="Ma J."/>
        </authorList>
    </citation>
    <scope>NUCLEOTIDE SEQUENCE [LARGE SCALE GENOMIC DNA]</scope>
    <source>
        <strain evidence="3">JCM 9092</strain>
    </source>
</reference>
<dbReference type="RefSeq" id="WP_344522348.1">
    <property type="nucleotide sequence ID" value="NZ_BAAAUG010000069.1"/>
</dbReference>
<keyword evidence="3" id="KW-1185">Reference proteome</keyword>
<evidence type="ECO:0000313" key="3">
    <source>
        <dbReference type="Proteomes" id="UP001501637"/>
    </source>
</evidence>
<proteinExistence type="predicted"/>
<gene>
    <name evidence="2" type="ORF">GCM10010449_40010</name>
</gene>
<dbReference type="Proteomes" id="UP001501637">
    <property type="component" value="Unassembled WGS sequence"/>
</dbReference>